<sequence length="143" mass="16109">MTTDAAGIIKNTTIAKNRLGEDNRHGREKLDAEARHVVASRELRARNRRVRHAQELRAERRPAGRREGILRAEHDAGAHTTQVSWAPVNQQGKTPWGDLGRRLEQGGSRKTRGRVRGRELVTGYFSMTKRCRNTEAGHSELLG</sequence>
<name>A0A804R993_MAIZE</name>
<feature type="region of interest" description="Disordered" evidence="1">
    <location>
        <begin position="88"/>
        <end position="113"/>
    </location>
</feature>
<reference evidence="3" key="1">
    <citation type="journal article" date="2009" name="Science">
        <title>The B73 maize genome: complexity, diversity, and dynamics.</title>
        <authorList>
            <person name="Schnable P.S."/>
            <person name="Ware D."/>
            <person name="Fulton R.S."/>
            <person name="Stein J.C."/>
            <person name="Wei F."/>
            <person name="Pasternak S."/>
            <person name="Liang C."/>
            <person name="Zhang J."/>
            <person name="Fulton L."/>
            <person name="Graves T.A."/>
            <person name="Minx P."/>
            <person name="Reily A.D."/>
            <person name="Courtney L."/>
            <person name="Kruchowski S.S."/>
            <person name="Tomlinson C."/>
            <person name="Strong C."/>
            <person name="Delehaunty K."/>
            <person name="Fronick C."/>
            <person name="Courtney B."/>
            <person name="Rock S.M."/>
            <person name="Belter E."/>
            <person name="Du F."/>
            <person name="Kim K."/>
            <person name="Abbott R.M."/>
            <person name="Cotton M."/>
            <person name="Levy A."/>
            <person name="Marchetto P."/>
            <person name="Ochoa K."/>
            <person name="Jackson S.M."/>
            <person name="Gillam B."/>
            <person name="Chen W."/>
            <person name="Yan L."/>
            <person name="Higginbotham J."/>
            <person name="Cardenas M."/>
            <person name="Waligorski J."/>
            <person name="Applebaum E."/>
            <person name="Phelps L."/>
            <person name="Falcone J."/>
            <person name="Kanchi K."/>
            <person name="Thane T."/>
            <person name="Scimone A."/>
            <person name="Thane N."/>
            <person name="Henke J."/>
            <person name="Wang T."/>
            <person name="Ruppert J."/>
            <person name="Shah N."/>
            <person name="Rotter K."/>
            <person name="Hodges J."/>
            <person name="Ingenthron E."/>
            <person name="Cordes M."/>
            <person name="Kohlberg S."/>
            <person name="Sgro J."/>
            <person name="Delgado B."/>
            <person name="Mead K."/>
            <person name="Chinwalla A."/>
            <person name="Leonard S."/>
            <person name="Crouse K."/>
            <person name="Collura K."/>
            <person name="Kudrna D."/>
            <person name="Currie J."/>
            <person name="He R."/>
            <person name="Angelova A."/>
            <person name="Rajasekar S."/>
            <person name="Mueller T."/>
            <person name="Lomeli R."/>
            <person name="Scara G."/>
            <person name="Ko A."/>
            <person name="Delaney K."/>
            <person name="Wissotski M."/>
            <person name="Lopez G."/>
            <person name="Campos D."/>
            <person name="Braidotti M."/>
            <person name="Ashley E."/>
            <person name="Golser W."/>
            <person name="Kim H."/>
            <person name="Lee S."/>
            <person name="Lin J."/>
            <person name="Dujmic Z."/>
            <person name="Kim W."/>
            <person name="Talag J."/>
            <person name="Zuccolo A."/>
            <person name="Fan C."/>
            <person name="Sebastian A."/>
            <person name="Kramer M."/>
            <person name="Spiegel L."/>
            <person name="Nascimento L."/>
            <person name="Zutavern T."/>
            <person name="Miller B."/>
            <person name="Ambroise C."/>
            <person name="Muller S."/>
            <person name="Spooner W."/>
            <person name="Narechania A."/>
            <person name="Ren L."/>
            <person name="Wei S."/>
            <person name="Kumari S."/>
            <person name="Faga B."/>
            <person name="Levy M.J."/>
            <person name="McMahan L."/>
            <person name="Van Buren P."/>
            <person name="Vaughn M.W."/>
            <person name="Ying K."/>
            <person name="Yeh C.-T."/>
            <person name="Emrich S.J."/>
            <person name="Jia Y."/>
            <person name="Kalyanaraman A."/>
            <person name="Hsia A.-P."/>
            <person name="Barbazuk W.B."/>
            <person name="Baucom R.S."/>
            <person name="Brutnell T.P."/>
            <person name="Carpita N.C."/>
            <person name="Chaparro C."/>
            <person name="Chia J.-M."/>
            <person name="Deragon J.-M."/>
            <person name="Estill J.C."/>
            <person name="Fu Y."/>
            <person name="Jeddeloh J.A."/>
            <person name="Han Y."/>
            <person name="Lee H."/>
            <person name="Li P."/>
            <person name="Lisch D.R."/>
            <person name="Liu S."/>
            <person name="Liu Z."/>
            <person name="Nagel D.H."/>
            <person name="McCann M.C."/>
            <person name="SanMiguel P."/>
            <person name="Myers A.M."/>
            <person name="Nettleton D."/>
            <person name="Nguyen J."/>
            <person name="Penning B.W."/>
            <person name="Ponnala L."/>
            <person name="Schneider K.L."/>
            <person name="Schwartz D.C."/>
            <person name="Sharma A."/>
            <person name="Soderlund C."/>
            <person name="Springer N.M."/>
            <person name="Sun Q."/>
            <person name="Wang H."/>
            <person name="Waterman M."/>
            <person name="Westerman R."/>
            <person name="Wolfgruber T.K."/>
            <person name="Yang L."/>
            <person name="Yu Y."/>
            <person name="Zhang L."/>
            <person name="Zhou S."/>
            <person name="Zhu Q."/>
            <person name="Bennetzen J.L."/>
            <person name="Dawe R.K."/>
            <person name="Jiang J."/>
            <person name="Jiang N."/>
            <person name="Presting G.G."/>
            <person name="Wessler S.R."/>
            <person name="Aluru S."/>
            <person name="Martienssen R.A."/>
            <person name="Clifton S.W."/>
            <person name="McCombie W.R."/>
            <person name="Wing R.A."/>
            <person name="Wilson R.K."/>
        </authorList>
    </citation>
    <scope>NUCLEOTIDE SEQUENCE [LARGE SCALE GENOMIC DNA]</scope>
    <source>
        <strain evidence="3">cv. B73</strain>
    </source>
</reference>
<protein>
    <submittedName>
        <fullName evidence="2">Uncharacterized protein</fullName>
    </submittedName>
</protein>
<evidence type="ECO:0000256" key="1">
    <source>
        <dbReference type="SAM" id="MobiDB-lite"/>
    </source>
</evidence>
<accession>A0A804R993</accession>
<keyword evidence="3" id="KW-1185">Reference proteome</keyword>
<proteinExistence type="predicted"/>
<organism evidence="2 3">
    <name type="scientific">Zea mays</name>
    <name type="common">Maize</name>
    <dbReference type="NCBI Taxonomy" id="4577"/>
    <lineage>
        <taxon>Eukaryota</taxon>
        <taxon>Viridiplantae</taxon>
        <taxon>Streptophyta</taxon>
        <taxon>Embryophyta</taxon>
        <taxon>Tracheophyta</taxon>
        <taxon>Spermatophyta</taxon>
        <taxon>Magnoliopsida</taxon>
        <taxon>Liliopsida</taxon>
        <taxon>Poales</taxon>
        <taxon>Poaceae</taxon>
        <taxon>PACMAD clade</taxon>
        <taxon>Panicoideae</taxon>
        <taxon>Andropogonodae</taxon>
        <taxon>Andropogoneae</taxon>
        <taxon>Tripsacinae</taxon>
        <taxon>Zea</taxon>
    </lineage>
</organism>
<evidence type="ECO:0000313" key="3">
    <source>
        <dbReference type="Proteomes" id="UP000007305"/>
    </source>
</evidence>
<evidence type="ECO:0000313" key="2">
    <source>
        <dbReference type="EnsemblPlants" id="Zm00001eb390840_P001"/>
    </source>
</evidence>
<dbReference type="Gramene" id="Zm00001eb390840_T001">
    <property type="protein sequence ID" value="Zm00001eb390840_P001"/>
    <property type="gene ID" value="Zm00001eb390840"/>
</dbReference>
<dbReference type="InParanoid" id="A0A804R993"/>
<dbReference type="EnsemblPlants" id="Zm00001eb390840_T001">
    <property type="protein sequence ID" value="Zm00001eb390840_P001"/>
    <property type="gene ID" value="Zm00001eb390840"/>
</dbReference>
<reference evidence="2" key="3">
    <citation type="submission" date="2021-05" db="UniProtKB">
        <authorList>
            <consortium name="EnsemblPlants"/>
        </authorList>
    </citation>
    <scope>IDENTIFICATION</scope>
    <source>
        <strain evidence="2">cv. B73</strain>
    </source>
</reference>
<dbReference type="AlphaFoldDB" id="A0A804R993"/>
<dbReference type="Proteomes" id="UP000007305">
    <property type="component" value="Chromosome 9"/>
</dbReference>
<reference evidence="2" key="2">
    <citation type="submission" date="2019-07" db="EMBL/GenBank/DDBJ databases">
        <authorList>
            <person name="Seetharam A."/>
            <person name="Woodhouse M."/>
            <person name="Cannon E."/>
        </authorList>
    </citation>
    <scope>NUCLEOTIDE SEQUENCE [LARGE SCALE GENOMIC DNA]</scope>
    <source>
        <strain evidence="2">cv. B73</strain>
    </source>
</reference>